<dbReference type="STRING" id="1912961.BU204_00705"/>
<feature type="region of interest" description="Disordered" evidence="1">
    <location>
        <begin position="127"/>
        <end position="175"/>
    </location>
</feature>
<feature type="compositionally biased region" description="Low complexity" evidence="1">
    <location>
        <begin position="147"/>
        <end position="158"/>
    </location>
</feature>
<keyword evidence="2" id="KW-0472">Membrane</keyword>
<evidence type="ECO:0000256" key="2">
    <source>
        <dbReference type="SAM" id="Phobius"/>
    </source>
</evidence>
<sequence length="379" mass="39129">MWEPALAPPPSPEGREPATVENLDPPTVAERRAPATLDPPTISAPPTDPAVDPTGPATDSWPLTDLLDDSPAPPEPRRTRPPLEPPPPRPPVYYISLTVAVMLALGLVTGLAVLAANPPVSRLTGTPLALNIPELPSPTQPTPPGEPTTTTTTTTTTTAAPNGAFADLAGHPLSTSTTVMPESTCDLPTFAIEDEAQAAFYEATEVCADAAFGGLFAEAGFDTVPVEVRTVTGTPVDTPCGEIGPAAPATQCAGTVYMTPAHLRDVEGNGRYPGRYFGVFLREYARALQEASGFAELYDAATAAGATEEDVATRASQQAVCLAGVAAGAMAERGSVDANIFVEIGQRLIEVDAPAAAADWLERGAGSRQLSACNSWAGP</sequence>
<organism evidence="3 4">
    <name type="scientific">Actinophytocola xanthii</name>
    <dbReference type="NCBI Taxonomy" id="1912961"/>
    <lineage>
        <taxon>Bacteria</taxon>
        <taxon>Bacillati</taxon>
        <taxon>Actinomycetota</taxon>
        <taxon>Actinomycetes</taxon>
        <taxon>Pseudonocardiales</taxon>
        <taxon>Pseudonocardiaceae</taxon>
    </lineage>
</organism>
<name>A0A1Q8CYN9_9PSEU</name>
<keyword evidence="2" id="KW-0812">Transmembrane</keyword>
<feature type="transmembrane region" description="Helical" evidence="2">
    <location>
        <begin position="92"/>
        <end position="116"/>
    </location>
</feature>
<dbReference type="Proteomes" id="UP000185596">
    <property type="component" value="Unassembled WGS sequence"/>
</dbReference>
<gene>
    <name evidence="3" type="ORF">BU204_00705</name>
</gene>
<protein>
    <submittedName>
        <fullName evidence="3">Uncharacterized protein</fullName>
    </submittedName>
</protein>
<accession>A0A1Q8CYN9</accession>
<proteinExistence type="predicted"/>
<feature type="region of interest" description="Disordered" evidence="1">
    <location>
        <begin position="1"/>
        <end position="89"/>
    </location>
</feature>
<feature type="compositionally biased region" description="Pro residues" evidence="1">
    <location>
        <begin position="135"/>
        <end position="146"/>
    </location>
</feature>
<evidence type="ECO:0000313" key="3">
    <source>
        <dbReference type="EMBL" id="OLF19478.1"/>
    </source>
</evidence>
<evidence type="ECO:0000256" key="1">
    <source>
        <dbReference type="SAM" id="MobiDB-lite"/>
    </source>
</evidence>
<reference evidence="3 4" key="1">
    <citation type="submission" date="2016-12" db="EMBL/GenBank/DDBJ databases">
        <title>The draft genome sequence of Actinophytocola sp. 11-183.</title>
        <authorList>
            <person name="Wang W."/>
            <person name="Yuan L."/>
        </authorList>
    </citation>
    <scope>NUCLEOTIDE SEQUENCE [LARGE SCALE GENOMIC DNA]</scope>
    <source>
        <strain evidence="3 4">11-183</strain>
    </source>
</reference>
<keyword evidence="4" id="KW-1185">Reference proteome</keyword>
<comment type="caution">
    <text evidence="3">The sequence shown here is derived from an EMBL/GenBank/DDBJ whole genome shotgun (WGS) entry which is preliminary data.</text>
</comment>
<feature type="compositionally biased region" description="Pro residues" evidence="1">
    <location>
        <begin position="1"/>
        <end position="12"/>
    </location>
</feature>
<keyword evidence="2" id="KW-1133">Transmembrane helix</keyword>
<dbReference type="EMBL" id="MSIE01000001">
    <property type="protein sequence ID" value="OLF19478.1"/>
    <property type="molecule type" value="Genomic_DNA"/>
</dbReference>
<dbReference type="AlphaFoldDB" id="A0A1Q8CYN9"/>
<evidence type="ECO:0000313" key="4">
    <source>
        <dbReference type="Proteomes" id="UP000185596"/>
    </source>
</evidence>